<keyword evidence="4 8" id="KW-0677">Repeat</keyword>
<dbReference type="AlphaFoldDB" id="A0A1I4PDH7"/>
<dbReference type="Gene3D" id="3.30.70.20">
    <property type="match status" value="1"/>
</dbReference>
<evidence type="ECO:0000256" key="1">
    <source>
        <dbReference type="ARBA" id="ARBA00022448"/>
    </source>
</evidence>
<feature type="binding site" evidence="8">
    <location>
        <position position="388"/>
    </location>
    <ligand>
        <name>[4Fe-4S] cluster</name>
        <dbReference type="ChEBI" id="CHEBI:49883"/>
        <label>2</label>
    </ligand>
</feature>
<keyword evidence="2 8" id="KW-0004">4Fe-4S</keyword>
<dbReference type="GO" id="GO:0051539">
    <property type="term" value="F:4 iron, 4 sulfur cluster binding"/>
    <property type="evidence" value="ECO:0007669"/>
    <property type="project" value="UniProtKB-KW"/>
</dbReference>
<dbReference type="InterPro" id="IPR017900">
    <property type="entry name" value="4Fe4S_Fe_S_CS"/>
</dbReference>
<reference evidence="11 12" key="1">
    <citation type="submission" date="2016-10" db="EMBL/GenBank/DDBJ databases">
        <authorList>
            <person name="de Groot N.N."/>
        </authorList>
    </citation>
    <scope>NUCLEOTIDE SEQUENCE [LARGE SCALE GENOMIC DNA]</scope>
    <source>
        <strain evidence="11 12">DSM 4180</strain>
    </source>
</reference>
<dbReference type="InterPro" id="IPR037225">
    <property type="entry name" value="Nuo51_FMN-bd_sf"/>
</dbReference>
<dbReference type="Gene3D" id="3.40.50.11540">
    <property type="entry name" value="NADH-ubiquinone oxidoreductase 51kDa subunit"/>
    <property type="match status" value="1"/>
</dbReference>
<dbReference type="InterPro" id="IPR026902">
    <property type="entry name" value="RnfC_N"/>
</dbReference>
<comment type="function">
    <text evidence="8">Part of a membrane-bound complex that couples electron transfer with translocation of ions across the membrane.</text>
</comment>
<dbReference type="HAMAP" id="MF_00461">
    <property type="entry name" value="RsxC_RnfC"/>
    <property type="match status" value="1"/>
</dbReference>
<feature type="domain" description="4Fe-4S ferredoxin-type" evidence="10">
    <location>
        <begin position="408"/>
        <end position="437"/>
    </location>
</feature>
<feature type="domain" description="4Fe-4S ferredoxin-type" evidence="10">
    <location>
        <begin position="367"/>
        <end position="398"/>
    </location>
</feature>
<feature type="binding site" evidence="8">
    <location>
        <position position="378"/>
    </location>
    <ligand>
        <name>[4Fe-4S] cluster</name>
        <dbReference type="ChEBI" id="CHEBI:49883"/>
        <label>1</label>
    </ligand>
</feature>
<feature type="binding site" evidence="8">
    <location>
        <position position="427"/>
    </location>
    <ligand>
        <name>[4Fe-4S] cluster</name>
        <dbReference type="ChEBI" id="CHEBI:49883"/>
        <label>1</label>
    </ligand>
</feature>
<dbReference type="InterPro" id="IPR011538">
    <property type="entry name" value="Nuo51_FMN-bd"/>
</dbReference>
<dbReference type="Proteomes" id="UP000199556">
    <property type="component" value="Unassembled WGS sequence"/>
</dbReference>
<dbReference type="PROSITE" id="PS51379">
    <property type="entry name" value="4FE4S_FER_2"/>
    <property type="match status" value="2"/>
</dbReference>
<dbReference type="NCBIfam" id="TIGR01945">
    <property type="entry name" value="rnfC"/>
    <property type="match status" value="1"/>
</dbReference>
<evidence type="ECO:0000256" key="8">
    <source>
        <dbReference type="HAMAP-Rule" id="MF_00461"/>
    </source>
</evidence>
<dbReference type="InterPro" id="IPR017896">
    <property type="entry name" value="4Fe4S_Fe-S-bd"/>
</dbReference>
<evidence type="ECO:0000313" key="11">
    <source>
        <dbReference type="EMBL" id="SFM25727.1"/>
    </source>
</evidence>
<feature type="binding site" evidence="8">
    <location>
        <position position="420"/>
    </location>
    <ligand>
        <name>[4Fe-4S] cluster</name>
        <dbReference type="ChEBI" id="CHEBI:49883"/>
        <label>2</label>
    </ligand>
</feature>
<accession>A0A1I4PDH7</accession>
<gene>
    <name evidence="8" type="primary">rnfC</name>
    <name evidence="11" type="ORF">SAMN05421721_101190</name>
</gene>
<dbReference type="InterPro" id="IPR019554">
    <property type="entry name" value="Soluble_ligand-bd"/>
</dbReference>
<dbReference type="PROSITE" id="PS00198">
    <property type="entry name" value="4FE4S_FER_1"/>
    <property type="match status" value="1"/>
</dbReference>
<dbReference type="Pfam" id="PF12838">
    <property type="entry name" value="Fer4_7"/>
    <property type="match status" value="1"/>
</dbReference>
<dbReference type="Pfam" id="PF10531">
    <property type="entry name" value="SLBB"/>
    <property type="match status" value="1"/>
</dbReference>
<dbReference type="PANTHER" id="PTHR43034:SF2">
    <property type="entry name" value="ION-TRANSLOCATING OXIDOREDUCTASE COMPLEX SUBUNIT C"/>
    <property type="match status" value="1"/>
</dbReference>
<feature type="compositionally biased region" description="Basic and acidic residues" evidence="9">
    <location>
        <begin position="456"/>
        <end position="479"/>
    </location>
</feature>
<dbReference type="EMBL" id="FOUO01000001">
    <property type="protein sequence ID" value="SFM25727.1"/>
    <property type="molecule type" value="Genomic_DNA"/>
</dbReference>
<dbReference type="NCBIfam" id="NF003454">
    <property type="entry name" value="PRK05035.1"/>
    <property type="match status" value="1"/>
</dbReference>
<sequence>MTATPHKLWQFHGGLKLPDHKAESTGGPVVTPPLAERLILPLRQHIGQPAQACVQQGEHVFKGQIIARCDTYVGAHIHAPTSGRVVAIGDHPVPHPSGLSAPCITLEPDGKDDWGDCRMPPLGEDEAADPTTLRNRVREAGIVGLGGAAFPAAVKLNPRPNQAIDTLIVNGAECEPYITCDDMLMRTRAREIIAGLLLVQRTLGPARCLIGIEDNKPEALRAMTEALGGEEQDNIRIVALPSIYPTGGERQLIRILTGREVPSDGLPADVGVVCHNVATLAAIHRAVHHGEPLISRIVTVTGSGVRSPRNLQVPIGTPIAHLVAHAGGYTEAVERLIMGGPMMGFALPSDEVPIIKGGNCVLAAEAGEVSAPEPVMPCIRCGECVRVCPVRLLPQQLYWHTRAKDFDKAQDHNLFDCIECGCCAHVCPSNIPLVQYFRFAKNEIWAQERERQQADAARMRHELRRQRLEREKREKAERMNRKRQAPGGTSGAADAAKKAAVQAALERAQARKATQQDASKSDAS</sequence>
<dbReference type="Pfam" id="PF01512">
    <property type="entry name" value="Complex1_51K"/>
    <property type="match status" value="1"/>
</dbReference>
<dbReference type="GO" id="GO:0022900">
    <property type="term" value="P:electron transport chain"/>
    <property type="evidence" value="ECO:0007669"/>
    <property type="project" value="UniProtKB-UniRule"/>
</dbReference>
<dbReference type="Pfam" id="PF13375">
    <property type="entry name" value="RnfC_N"/>
    <property type="match status" value="1"/>
</dbReference>
<dbReference type="PANTHER" id="PTHR43034">
    <property type="entry name" value="ION-TRANSLOCATING OXIDOREDUCTASE COMPLEX SUBUNIT C"/>
    <property type="match status" value="1"/>
</dbReference>
<keyword evidence="5 8" id="KW-0249">Electron transport</keyword>
<name>A0A1I4PDH7_ECTMO</name>
<dbReference type="EC" id="7.-.-.-" evidence="8"/>
<feature type="binding site" evidence="8">
    <location>
        <position position="384"/>
    </location>
    <ligand>
        <name>[4Fe-4S] cluster</name>
        <dbReference type="ChEBI" id="CHEBI:49883"/>
        <label>1</label>
    </ligand>
</feature>
<keyword evidence="1 8" id="KW-0813">Transport</keyword>
<comment type="similarity">
    <text evidence="8">Belongs to the 4Fe4S bacterial-type ferredoxin family. RnfC subfamily.</text>
</comment>
<keyword evidence="8" id="KW-0472">Membrane</keyword>
<evidence type="ECO:0000256" key="9">
    <source>
        <dbReference type="SAM" id="MobiDB-lite"/>
    </source>
</evidence>
<dbReference type="STRING" id="195064.SAMN05421721_101190"/>
<evidence type="ECO:0000256" key="5">
    <source>
        <dbReference type="ARBA" id="ARBA00022982"/>
    </source>
</evidence>
<keyword evidence="8" id="KW-1003">Cell membrane</keyword>
<keyword evidence="7 8" id="KW-0411">Iron-sulfur</keyword>
<dbReference type="OrthoDB" id="9767754at2"/>
<evidence type="ECO:0000313" key="12">
    <source>
        <dbReference type="Proteomes" id="UP000199556"/>
    </source>
</evidence>
<dbReference type="GO" id="GO:0046872">
    <property type="term" value="F:metal ion binding"/>
    <property type="evidence" value="ECO:0007669"/>
    <property type="project" value="UniProtKB-KW"/>
</dbReference>
<comment type="cofactor">
    <cofactor evidence="8">
        <name>[4Fe-4S] cluster</name>
        <dbReference type="ChEBI" id="CHEBI:49883"/>
    </cofactor>
    <text evidence="8">Binds 2 [4Fe-4S] clusters per subunit.</text>
</comment>
<proteinExistence type="inferred from homology"/>
<feature type="region of interest" description="Disordered" evidence="9">
    <location>
        <begin position="456"/>
        <end position="524"/>
    </location>
</feature>
<dbReference type="InterPro" id="IPR010208">
    <property type="entry name" value="Ion_transpt_RnfC/RsxC"/>
</dbReference>
<keyword evidence="8" id="KW-1278">Translocase</keyword>
<evidence type="ECO:0000256" key="6">
    <source>
        <dbReference type="ARBA" id="ARBA00023004"/>
    </source>
</evidence>
<protein>
    <recommendedName>
        <fullName evidence="8">Ion-translocating oxidoreductase complex subunit C</fullName>
        <ecNumber evidence="8">7.-.-.-</ecNumber>
    </recommendedName>
    <alternativeName>
        <fullName evidence="8">Rnf electron transport complex subunit C</fullName>
    </alternativeName>
</protein>
<keyword evidence="3 8" id="KW-0479">Metal-binding</keyword>
<comment type="subunit">
    <text evidence="8">The complex is composed of six subunits: RnfA, RnfB, RnfC, RnfD, RnfE and RnfG.</text>
</comment>
<keyword evidence="6 8" id="KW-0408">Iron</keyword>
<dbReference type="RefSeq" id="WP_090483320.1">
    <property type="nucleotide sequence ID" value="NZ_FOUO01000001.1"/>
</dbReference>
<feature type="binding site" evidence="8">
    <location>
        <position position="417"/>
    </location>
    <ligand>
        <name>[4Fe-4S] cluster</name>
        <dbReference type="ChEBI" id="CHEBI:49883"/>
        <label>2</label>
    </ligand>
</feature>
<evidence type="ECO:0000259" key="10">
    <source>
        <dbReference type="PROSITE" id="PS51379"/>
    </source>
</evidence>
<evidence type="ECO:0000256" key="4">
    <source>
        <dbReference type="ARBA" id="ARBA00022737"/>
    </source>
</evidence>
<feature type="compositionally biased region" description="Low complexity" evidence="9">
    <location>
        <begin position="492"/>
        <end position="507"/>
    </location>
</feature>
<feature type="binding site" evidence="8">
    <location>
        <position position="423"/>
    </location>
    <ligand>
        <name>[4Fe-4S] cluster</name>
        <dbReference type="ChEBI" id="CHEBI:49883"/>
        <label>2</label>
    </ligand>
</feature>
<evidence type="ECO:0000256" key="7">
    <source>
        <dbReference type="ARBA" id="ARBA00023014"/>
    </source>
</evidence>
<keyword evidence="8" id="KW-0997">Cell inner membrane</keyword>
<keyword evidence="12" id="KW-1185">Reference proteome</keyword>
<evidence type="ECO:0000256" key="3">
    <source>
        <dbReference type="ARBA" id="ARBA00022723"/>
    </source>
</evidence>
<evidence type="ECO:0000256" key="2">
    <source>
        <dbReference type="ARBA" id="ARBA00022485"/>
    </source>
</evidence>
<dbReference type="Gene3D" id="3.10.20.600">
    <property type="match status" value="1"/>
</dbReference>
<organism evidence="11 12">
    <name type="scientific">Ectothiorhodospira mobilis</name>
    <dbReference type="NCBI Taxonomy" id="195064"/>
    <lineage>
        <taxon>Bacteria</taxon>
        <taxon>Pseudomonadati</taxon>
        <taxon>Pseudomonadota</taxon>
        <taxon>Gammaproteobacteria</taxon>
        <taxon>Chromatiales</taxon>
        <taxon>Ectothiorhodospiraceae</taxon>
        <taxon>Ectothiorhodospira</taxon>
    </lineage>
</organism>
<comment type="subcellular location">
    <subcellularLocation>
        <location evidence="8">Cell inner membrane</location>
        <topology evidence="8">Peripheral membrane protein</topology>
    </subcellularLocation>
</comment>
<dbReference type="GO" id="GO:0005886">
    <property type="term" value="C:plasma membrane"/>
    <property type="evidence" value="ECO:0007669"/>
    <property type="project" value="UniProtKB-SubCell"/>
</dbReference>
<feature type="binding site" evidence="8">
    <location>
        <position position="381"/>
    </location>
    <ligand>
        <name>[4Fe-4S] cluster</name>
        <dbReference type="ChEBI" id="CHEBI:49883"/>
        <label>1</label>
    </ligand>
</feature>
<dbReference type="GO" id="GO:0009055">
    <property type="term" value="F:electron transfer activity"/>
    <property type="evidence" value="ECO:0007669"/>
    <property type="project" value="InterPro"/>
</dbReference>
<dbReference type="SUPFAM" id="SSF142019">
    <property type="entry name" value="Nqo1 FMN-binding domain-like"/>
    <property type="match status" value="1"/>
</dbReference>
<dbReference type="SUPFAM" id="SSF46548">
    <property type="entry name" value="alpha-helical ferredoxin"/>
    <property type="match status" value="1"/>
</dbReference>